<dbReference type="PANTHER" id="PTHR47385">
    <property type="entry name" value="CALPONIN"/>
    <property type="match status" value="1"/>
</dbReference>
<dbReference type="PROSITE" id="PS50021">
    <property type="entry name" value="CH"/>
    <property type="match status" value="1"/>
</dbReference>
<comment type="caution">
    <text evidence="2">The sequence shown here is derived from an EMBL/GenBank/DDBJ whole genome shotgun (WGS) entry which is preliminary data.</text>
</comment>
<proteinExistence type="predicted"/>
<dbReference type="Proteomes" id="UP000243217">
    <property type="component" value="Unassembled WGS sequence"/>
</dbReference>
<accession>A0A1V9Y836</accession>
<dbReference type="InterPro" id="IPR036872">
    <property type="entry name" value="CH_dom_sf"/>
</dbReference>
<reference evidence="2 3" key="1">
    <citation type="journal article" date="2014" name="Genome Biol. Evol.">
        <title>The secreted proteins of Achlya hypogyna and Thraustotheca clavata identify the ancestral oomycete secretome and reveal gene acquisitions by horizontal gene transfer.</title>
        <authorList>
            <person name="Misner I."/>
            <person name="Blouin N."/>
            <person name="Leonard G."/>
            <person name="Richards T.A."/>
            <person name="Lane C.E."/>
        </authorList>
    </citation>
    <scope>NUCLEOTIDE SEQUENCE [LARGE SCALE GENOMIC DNA]</scope>
    <source>
        <strain evidence="2 3">ATCC 34112</strain>
    </source>
</reference>
<dbReference type="OrthoDB" id="21595at2759"/>
<evidence type="ECO:0000259" key="1">
    <source>
        <dbReference type="PROSITE" id="PS50021"/>
    </source>
</evidence>
<dbReference type="InterPro" id="IPR001715">
    <property type="entry name" value="CH_dom"/>
</dbReference>
<dbReference type="PANTHER" id="PTHR47385:SF14">
    <property type="entry name" value="TRANSGELIN"/>
    <property type="match status" value="1"/>
</dbReference>
<gene>
    <name evidence="2" type="ORF">THRCLA_11321</name>
</gene>
<dbReference type="SUPFAM" id="SSF47576">
    <property type="entry name" value="Calponin-homology domain, CH-domain"/>
    <property type="match status" value="1"/>
</dbReference>
<name>A0A1V9Y836_9STRA</name>
<dbReference type="PRINTS" id="PR00889">
    <property type="entry name" value="CALPONIN"/>
</dbReference>
<dbReference type="STRING" id="74557.A0A1V9Y836"/>
<dbReference type="InterPro" id="IPR003096">
    <property type="entry name" value="SM22_calponin"/>
</dbReference>
<dbReference type="GO" id="GO:0051015">
    <property type="term" value="F:actin filament binding"/>
    <property type="evidence" value="ECO:0007669"/>
    <property type="project" value="TreeGrafter"/>
</dbReference>
<sequence>MQRGNSAYGLDKELAVKAMAKYDAAAEDEAREWIEAITGRSIGPDFGLGLKDGVILCELANSVDPSSRIKISSSQMPFRQMENVTAFIRACRAIGVMEFDLFETVDLYEQKDLGVVVRCLHALGRTLQKNPSYKGPILGVKEATKNERTFTEAQLAEARH</sequence>
<dbReference type="InterPro" id="IPR001997">
    <property type="entry name" value="Calponin/LIMCH1"/>
</dbReference>
<organism evidence="2 3">
    <name type="scientific">Thraustotheca clavata</name>
    <dbReference type="NCBI Taxonomy" id="74557"/>
    <lineage>
        <taxon>Eukaryota</taxon>
        <taxon>Sar</taxon>
        <taxon>Stramenopiles</taxon>
        <taxon>Oomycota</taxon>
        <taxon>Saprolegniomycetes</taxon>
        <taxon>Saprolegniales</taxon>
        <taxon>Achlyaceae</taxon>
        <taxon>Thraustotheca</taxon>
    </lineage>
</organism>
<dbReference type="Pfam" id="PF00307">
    <property type="entry name" value="CH"/>
    <property type="match status" value="1"/>
</dbReference>
<dbReference type="GO" id="GO:0031032">
    <property type="term" value="P:actomyosin structure organization"/>
    <property type="evidence" value="ECO:0007669"/>
    <property type="project" value="InterPro"/>
</dbReference>
<keyword evidence="3" id="KW-1185">Reference proteome</keyword>
<dbReference type="EMBL" id="JNBS01004878">
    <property type="protein sequence ID" value="OQR81877.1"/>
    <property type="molecule type" value="Genomic_DNA"/>
</dbReference>
<dbReference type="Gene3D" id="1.10.418.10">
    <property type="entry name" value="Calponin-like domain"/>
    <property type="match status" value="1"/>
</dbReference>
<feature type="domain" description="Calponin-homology (CH)" evidence="1">
    <location>
        <begin position="24"/>
        <end position="127"/>
    </location>
</feature>
<dbReference type="AlphaFoldDB" id="A0A1V9Y836"/>
<dbReference type="GO" id="GO:0007015">
    <property type="term" value="P:actin filament organization"/>
    <property type="evidence" value="ECO:0007669"/>
    <property type="project" value="TreeGrafter"/>
</dbReference>
<dbReference type="GO" id="GO:0015629">
    <property type="term" value="C:actin cytoskeleton"/>
    <property type="evidence" value="ECO:0007669"/>
    <property type="project" value="TreeGrafter"/>
</dbReference>
<protein>
    <recommendedName>
        <fullName evidence="1">Calponin-homology (CH) domain-containing protein</fullName>
    </recommendedName>
</protein>
<evidence type="ECO:0000313" key="2">
    <source>
        <dbReference type="EMBL" id="OQR81877.1"/>
    </source>
</evidence>
<feature type="non-terminal residue" evidence="2">
    <location>
        <position position="160"/>
    </location>
</feature>
<evidence type="ECO:0000313" key="3">
    <source>
        <dbReference type="Proteomes" id="UP000243217"/>
    </source>
</evidence>
<dbReference type="InterPro" id="IPR050606">
    <property type="entry name" value="Calponin-like"/>
</dbReference>
<dbReference type="SMART" id="SM00033">
    <property type="entry name" value="CH"/>
    <property type="match status" value="1"/>
</dbReference>
<dbReference type="PRINTS" id="PR00888">
    <property type="entry name" value="SM22CALPONIN"/>
</dbReference>